<reference evidence="3" key="2">
    <citation type="journal article" date="2020" name="Microorganisms">
        <title>Osmotic Adaptation and Compatible Solute Biosynthesis of Phototrophic Bacteria as Revealed from Genome Analyses.</title>
        <authorList>
            <person name="Imhoff J.F."/>
            <person name="Rahn T."/>
            <person name="Kunzel S."/>
            <person name="Keller A."/>
            <person name="Neulinger S.C."/>
        </authorList>
    </citation>
    <scope>NUCLEOTIDE SEQUENCE</scope>
    <source>
        <strain evidence="3">LMG 28126</strain>
    </source>
</reference>
<dbReference type="PROSITE" id="PS50887">
    <property type="entry name" value="GGDEF"/>
    <property type="match status" value="1"/>
</dbReference>
<feature type="coiled-coil region" evidence="1">
    <location>
        <begin position="138"/>
        <end position="165"/>
    </location>
</feature>
<evidence type="ECO:0000259" key="2">
    <source>
        <dbReference type="PROSITE" id="PS50887"/>
    </source>
</evidence>
<organism evidence="3 4">
    <name type="scientific">Rhodobaculum claviforme</name>
    <dbReference type="NCBI Taxonomy" id="1549854"/>
    <lineage>
        <taxon>Bacteria</taxon>
        <taxon>Pseudomonadati</taxon>
        <taxon>Pseudomonadota</taxon>
        <taxon>Alphaproteobacteria</taxon>
        <taxon>Rhodobacterales</taxon>
        <taxon>Paracoccaceae</taxon>
        <taxon>Rhodobaculum</taxon>
    </lineage>
</organism>
<evidence type="ECO:0000313" key="3">
    <source>
        <dbReference type="EMBL" id="MBK5927181.1"/>
    </source>
</evidence>
<dbReference type="CDD" id="cd01949">
    <property type="entry name" value="GGDEF"/>
    <property type="match status" value="1"/>
</dbReference>
<dbReference type="NCBIfam" id="TIGR00254">
    <property type="entry name" value="GGDEF"/>
    <property type="match status" value="1"/>
</dbReference>
<evidence type="ECO:0000313" key="4">
    <source>
        <dbReference type="Proteomes" id="UP000706333"/>
    </source>
</evidence>
<comment type="caution">
    <text evidence="3">The sequence shown here is derived from an EMBL/GenBank/DDBJ whole genome shotgun (WGS) entry which is preliminary data.</text>
</comment>
<dbReference type="Pfam" id="PF00990">
    <property type="entry name" value="GGDEF"/>
    <property type="match status" value="1"/>
</dbReference>
<dbReference type="InterPro" id="IPR029787">
    <property type="entry name" value="Nucleotide_cyclase"/>
</dbReference>
<dbReference type="RefSeq" id="WP_201156945.1">
    <property type="nucleotide sequence ID" value="NZ_NHSD01000216.1"/>
</dbReference>
<dbReference type="SUPFAM" id="SSF55073">
    <property type="entry name" value="Nucleotide cyclase"/>
    <property type="match status" value="1"/>
</dbReference>
<dbReference type="PANTHER" id="PTHR46663:SF4">
    <property type="entry name" value="DIGUANYLATE CYCLASE DGCT-RELATED"/>
    <property type="match status" value="1"/>
</dbReference>
<protein>
    <recommendedName>
        <fullName evidence="2">GGDEF domain-containing protein</fullName>
    </recommendedName>
</protein>
<dbReference type="SMART" id="SM00267">
    <property type="entry name" value="GGDEF"/>
    <property type="match status" value="1"/>
</dbReference>
<dbReference type="EMBL" id="NHSD01000216">
    <property type="protein sequence ID" value="MBK5927181.1"/>
    <property type="molecule type" value="Genomic_DNA"/>
</dbReference>
<dbReference type="PANTHER" id="PTHR46663">
    <property type="entry name" value="DIGUANYLATE CYCLASE DGCT-RELATED"/>
    <property type="match status" value="1"/>
</dbReference>
<dbReference type="AlphaFoldDB" id="A0A934WIR1"/>
<name>A0A934WIR1_9RHOB</name>
<reference evidence="3" key="1">
    <citation type="submission" date="2017-05" db="EMBL/GenBank/DDBJ databases">
        <authorList>
            <person name="Imhoff J.F."/>
            <person name="Rahn T."/>
            <person name="Kuenzel S."/>
            <person name="Neulinger S.C."/>
        </authorList>
    </citation>
    <scope>NUCLEOTIDE SEQUENCE</scope>
    <source>
        <strain evidence="3">LMG 28126</strain>
    </source>
</reference>
<keyword evidence="1" id="KW-0175">Coiled coil</keyword>
<sequence length="326" mass="34399">MTAPPLSLGADALARLMPLYLHVALSGQIVGAGPTLTKMIPDGGPVGRPLLEVFTLQRPRGITGAADLARIDGARLRLSLRAPPNTAFKGLAVPLALAGGWLVNLSFGIGLADAVRAHHLTDGDFAATDLTVEMLYLIEAKSAVLEELRRLNLRLQNAKVTAEEEALTDSLTGLRNRRGLERALEGLSGLATPFGLMQIDLDFFKRVNDTLGHAAGDAVLARVGAILRTETRGGDTVARIGGDEFVVLMPGMHDADRLEEVAQRILSRLEEPQSHDGAVCQISASIGTLVAPAGADPTPLLEDADRALYAAKRAGRSRVVRVPAAG</sequence>
<evidence type="ECO:0000256" key="1">
    <source>
        <dbReference type="SAM" id="Coils"/>
    </source>
</evidence>
<dbReference type="Gene3D" id="3.30.70.270">
    <property type="match status" value="1"/>
</dbReference>
<feature type="domain" description="GGDEF" evidence="2">
    <location>
        <begin position="192"/>
        <end position="324"/>
    </location>
</feature>
<proteinExistence type="predicted"/>
<dbReference type="InterPro" id="IPR043128">
    <property type="entry name" value="Rev_trsase/Diguanyl_cyclase"/>
</dbReference>
<dbReference type="Proteomes" id="UP000706333">
    <property type="component" value="Unassembled WGS sequence"/>
</dbReference>
<keyword evidence="4" id="KW-1185">Reference proteome</keyword>
<gene>
    <name evidence="3" type="ORF">CCR87_07480</name>
</gene>
<dbReference type="InterPro" id="IPR000160">
    <property type="entry name" value="GGDEF_dom"/>
</dbReference>
<dbReference type="InterPro" id="IPR052163">
    <property type="entry name" value="DGC-Regulatory_Protein"/>
</dbReference>
<accession>A0A934WIR1</accession>